<evidence type="ECO:0000313" key="10">
    <source>
        <dbReference type="EMBL" id="JAT72408.1"/>
    </source>
</evidence>
<dbReference type="SUPFAM" id="SSF81665">
    <property type="entry name" value="Calcium ATPase, transmembrane domain M"/>
    <property type="match status" value="1"/>
</dbReference>
<evidence type="ECO:0000256" key="8">
    <source>
        <dbReference type="SAM" id="Phobius"/>
    </source>
</evidence>
<evidence type="ECO:0000256" key="5">
    <source>
        <dbReference type="ARBA" id="ARBA00022989"/>
    </source>
</evidence>
<dbReference type="GO" id="GO:0045332">
    <property type="term" value="P:phospholipid translocation"/>
    <property type="evidence" value="ECO:0007669"/>
    <property type="project" value="TreeGrafter"/>
</dbReference>
<proteinExistence type="predicted"/>
<dbReference type="PANTHER" id="PTHR24092:SF150">
    <property type="entry name" value="PHOSPHOLIPID-TRANSPORTING ATPASE"/>
    <property type="match status" value="1"/>
</dbReference>
<protein>
    <recommendedName>
        <fullName evidence="9">P-type ATPase C-terminal domain-containing protein</fullName>
    </recommendedName>
</protein>
<dbReference type="GO" id="GO:0046872">
    <property type="term" value="F:metal ion binding"/>
    <property type="evidence" value="ECO:0007669"/>
    <property type="project" value="UniProtKB-KW"/>
</dbReference>
<gene>
    <name evidence="10" type="ORF">g.33652</name>
</gene>
<evidence type="ECO:0000256" key="3">
    <source>
        <dbReference type="ARBA" id="ARBA00022723"/>
    </source>
</evidence>
<dbReference type="SUPFAM" id="SSF56784">
    <property type="entry name" value="HAD-like"/>
    <property type="match status" value="1"/>
</dbReference>
<organism evidence="10">
    <name type="scientific">Auxenochlorella protothecoides</name>
    <name type="common">Green microalga</name>
    <name type="synonym">Chlorella protothecoides</name>
    <dbReference type="NCBI Taxonomy" id="3075"/>
    <lineage>
        <taxon>Eukaryota</taxon>
        <taxon>Viridiplantae</taxon>
        <taxon>Chlorophyta</taxon>
        <taxon>core chlorophytes</taxon>
        <taxon>Trebouxiophyceae</taxon>
        <taxon>Chlorellales</taxon>
        <taxon>Chlorellaceae</taxon>
        <taxon>Auxenochlorella</taxon>
    </lineage>
</organism>
<reference evidence="10" key="1">
    <citation type="submission" date="2015-08" db="EMBL/GenBank/DDBJ databases">
        <authorList>
            <person name="Babu N.S."/>
            <person name="Beckwith C.J."/>
            <person name="Beseler K.G."/>
            <person name="Brison A."/>
            <person name="Carone J.V."/>
            <person name="Caskin T.P."/>
            <person name="Diamond M."/>
            <person name="Durham M.E."/>
            <person name="Foxe J.M."/>
            <person name="Go M."/>
            <person name="Henderson B.A."/>
            <person name="Jones I.B."/>
            <person name="McGettigan J.A."/>
            <person name="Micheletti S.J."/>
            <person name="Nasrallah M.E."/>
            <person name="Ortiz D."/>
            <person name="Piller C.R."/>
            <person name="Privatt S.R."/>
            <person name="Schneider S.L."/>
            <person name="Sharp S."/>
            <person name="Smith T.C."/>
            <person name="Stanton J.D."/>
            <person name="Ullery H.E."/>
            <person name="Wilson R.J."/>
            <person name="Serrano M.G."/>
            <person name="Buck G."/>
            <person name="Lee V."/>
            <person name="Wang Y."/>
            <person name="Carvalho R."/>
            <person name="Voegtly L."/>
            <person name="Shi R."/>
            <person name="Duckworth R."/>
            <person name="Johnson A."/>
            <person name="Loviza R."/>
            <person name="Walstead R."/>
            <person name="Shah Z."/>
            <person name="Kiflezghi M."/>
            <person name="Wade K."/>
            <person name="Ball S.L."/>
            <person name="Bradley K.W."/>
            <person name="Asai D.J."/>
            <person name="Bowman C.A."/>
            <person name="Russell D.A."/>
            <person name="Pope W.H."/>
            <person name="Jacobs-Sera D."/>
            <person name="Hendrix R.W."/>
            <person name="Hatfull G.F."/>
        </authorList>
    </citation>
    <scope>NUCLEOTIDE SEQUENCE</scope>
</reference>
<keyword evidence="6 8" id="KW-0472">Membrane</keyword>
<feature type="transmembrane region" description="Helical" evidence="8">
    <location>
        <begin position="376"/>
        <end position="392"/>
    </location>
</feature>
<dbReference type="PANTHER" id="PTHR24092">
    <property type="entry name" value="PROBABLE PHOSPHOLIPID-TRANSPORTING ATPASE"/>
    <property type="match status" value="1"/>
</dbReference>
<feature type="region of interest" description="Disordered" evidence="7">
    <location>
        <begin position="1"/>
        <end position="30"/>
    </location>
</feature>
<evidence type="ECO:0000256" key="4">
    <source>
        <dbReference type="ARBA" id="ARBA00022842"/>
    </source>
</evidence>
<dbReference type="GO" id="GO:0005524">
    <property type="term" value="F:ATP binding"/>
    <property type="evidence" value="ECO:0007669"/>
    <property type="project" value="InterPro"/>
</dbReference>
<name>A0A1D1ZZP1_AUXPR</name>
<dbReference type="InterPro" id="IPR023298">
    <property type="entry name" value="ATPase_P-typ_TM_dom_sf"/>
</dbReference>
<feature type="transmembrane region" description="Helical" evidence="8">
    <location>
        <begin position="404"/>
        <end position="424"/>
    </location>
</feature>
<dbReference type="NCBIfam" id="TIGR01494">
    <property type="entry name" value="ATPase_P-type"/>
    <property type="match status" value="1"/>
</dbReference>
<dbReference type="GO" id="GO:0005886">
    <property type="term" value="C:plasma membrane"/>
    <property type="evidence" value="ECO:0007669"/>
    <property type="project" value="TreeGrafter"/>
</dbReference>
<evidence type="ECO:0000256" key="7">
    <source>
        <dbReference type="SAM" id="MobiDB-lite"/>
    </source>
</evidence>
<keyword evidence="3" id="KW-0479">Metal-binding</keyword>
<dbReference type="InterPro" id="IPR023214">
    <property type="entry name" value="HAD_sf"/>
</dbReference>
<feature type="transmembrane region" description="Helical" evidence="8">
    <location>
        <begin position="563"/>
        <end position="580"/>
    </location>
</feature>
<feature type="domain" description="P-type ATPase C-terminal" evidence="9">
    <location>
        <begin position="341"/>
        <end position="590"/>
    </location>
</feature>
<feature type="non-terminal residue" evidence="10">
    <location>
        <position position="1"/>
    </location>
</feature>
<dbReference type="EMBL" id="GDKF01006214">
    <property type="protein sequence ID" value="JAT72408.1"/>
    <property type="molecule type" value="Transcribed_RNA"/>
</dbReference>
<dbReference type="GO" id="GO:0140326">
    <property type="term" value="F:ATPase-coupled intramembrane lipid transporter activity"/>
    <property type="evidence" value="ECO:0007669"/>
    <property type="project" value="TreeGrafter"/>
</dbReference>
<dbReference type="Gene3D" id="3.40.50.1000">
    <property type="entry name" value="HAD superfamily/HAD-like"/>
    <property type="match status" value="1"/>
</dbReference>
<feature type="transmembrane region" description="Helical" evidence="8">
    <location>
        <begin position="489"/>
        <end position="509"/>
    </location>
</feature>
<dbReference type="GO" id="GO:0016887">
    <property type="term" value="F:ATP hydrolysis activity"/>
    <property type="evidence" value="ECO:0007669"/>
    <property type="project" value="InterPro"/>
</dbReference>
<feature type="transmembrane region" description="Helical" evidence="8">
    <location>
        <begin position="516"/>
        <end position="543"/>
    </location>
</feature>
<accession>A0A1D1ZZP1</accession>
<feature type="transmembrane region" description="Helical" evidence="8">
    <location>
        <begin position="459"/>
        <end position="477"/>
    </location>
</feature>
<keyword evidence="5 8" id="KW-1133">Transmembrane helix</keyword>
<feature type="compositionally biased region" description="Low complexity" evidence="7">
    <location>
        <begin position="649"/>
        <end position="660"/>
    </location>
</feature>
<evidence type="ECO:0000256" key="2">
    <source>
        <dbReference type="ARBA" id="ARBA00022692"/>
    </source>
</evidence>
<keyword evidence="4" id="KW-0460">Magnesium</keyword>
<dbReference type="Pfam" id="PF16212">
    <property type="entry name" value="PhoLip_ATPase_C"/>
    <property type="match status" value="1"/>
</dbReference>
<evidence type="ECO:0000256" key="1">
    <source>
        <dbReference type="ARBA" id="ARBA00004141"/>
    </source>
</evidence>
<dbReference type="AlphaFoldDB" id="A0A1D1ZZP1"/>
<sequence>EPGASSCRGGAASRPQLAAGPAAHGRGTGVPVPRPLLLAPQLVAPRLAWARHRPLCAPEHSPLDRPLLASLQGLRTLVLGTRILEEQWHAAWDARYQEAASSFEDRDGKLDALGDEVERELELVGVTAIEDKLQDGVPAAIKTLLTAGIRVWMITGDKMETAVNIAVSCQLVKDPDSIMMLVVDEKQDDPATEADRLLDACMKRTLETYARSSGERVATLDQVPHSWQAEEMAVDGHTLNYILVDEALSSKLALLAAHCSGVVVSRSSPSQKAGVVRLMTAYEMERVTGTRRGLRRWYARYKRRLSGKMLSIGDGANDVAMLQTADVGVGIMGKEGRQATNNSDYAITQFRFLVPLLLVHGNLSYYRIARLIKYSFYKNITFAFVLFYYQFYNGFSGQALVDSITAAVFNVVFTSVPILLFAVLDRPVADLKTYIHYPRLYDKSELHTLTTASFWKTGVAQAVVHAAVCFFIPYYSIATSGRHNITDVYSLGKLAFVALLGTVNLEVALVARYWTVLFAVFVALSYFLVYPYMAIFPLIQLGLDIYDPANVGVSENVLASPTFWFVIIICNLTTFGLRFAERTADWSFKPQDTMIMAEHEEEARKQGKKWLQQNVSAESRLRLSSLGIEIPEEEEDTLRARHSPPRPTAPGAAHPGLPPA</sequence>
<keyword evidence="2 8" id="KW-0812">Transmembrane</keyword>
<dbReference type="InterPro" id="IPR036412">
    <property type="entry name" value="HAD-like_sf"/>
</dbReference>
<evidence type="ECO:0000256" key="6">
    <source>
        <dbReference type="ARBA" id="ARBA00023136"/>
    </source>
</evidence>
<evidence type="ECO:0000259" key="9">
    <source>
        <dbReference type="Pfam" id="PF16212"/>
    </source>
</evidence>
<dbReference type="InterPro" id="IPR032630">
    <property type="entry name" value="P_typ_ATPase_c"/>
</dbReference>
<dbReference type="InterPro" id="IPR001757">
    <property type="entry name" value="P_typ_ATPase"/>
</dbReference>
<comment type="subcellular location">
    <subcellularLocation>
        <location evidence="1">Membrane</location>
        <topology evidence="1">Multi-pass membrane protein</topology>
    </subcellularLocation>
</comment>
<feature type="region of interest" description="Disordered" evidence="7">
    <location>
        <begin position="628"/>
        <end position="660"/>
    </location>
</feature>